<reference evidence="2" key="1">
    <citation type="journal article" date="2020" name="Stud. Mycol.">
        <title>101 Dothideomycetes genomes: a test case for predicting lifestyles and emergence of pathogens.</title>
        <authorList>
            <person name="Haridas S."/>
            <person name="Albert R."/>
            <person name="Binder M."/>
            <person name="Bloem J."/>
            <person name="Labutti K."/>
            <person name="Salamov A."/>
            <person name="Andreopoulos B."/>
            <person name="Baker S."/>
            <person name="Barry K."/>
            <person name="Bills G."/>
            <person name="Bluhm B."/>
            <person name="Cannon C."/>
            <person name="Castanera R."/>
            <person name="Culley D."/>
            <person name="Daum C."/>
            <person name="Ezra D."/>
            <person name="Gonzalez J."/>
            <person name="Henrissat B."/>
            <person name="Kuo A."/>
            <person name="Liang C."/>
            <person name="Lipzen A."/>
            <person name="Lutzoni F."/>
            <person name="Magnuson J."/>
            <person name="Mondo S."/>
            <person name="Nolan M."/>
            <person name="Ohm R."/>
            <person name="Pangilinan J."/>
            <person name="Park H.-J."/>
            <person name="Ramirez L."/>
            <person name="Alfaro M."/>
            <person name="Sun H."/>
            <person name="Tritt A."/>
            <person name="Yoshinaga Y."/>
            <person name="Zwiers L.-H."/>
            <person name="Turgeon B."/>
            <person name="Goodwin S."/>
            <person name="Spatafora J."/>
            <person name="Crous P."/>
            <person name="Grigoriev I."/>
        </authorList>
    </citation>
    <scope>NUCLEOTIDE SEQUENCE</scope>
    <source>
        <strain evidence="2">CBS 116435</strain>
    </source>
</reference>
<dbReference type="PANTHER" id="PTHR24148:SF64">
    <property type="entry name" value="HETEROKARYON INCOMPATIBILITY DOMAIN-CONTAINING PROTEIN"/>
    <property type="match status" value="1"/>
</dbReference>
<accession>A0A9P4QFB3</accession>
<protein>
    <submittedName>
        <fullName evidence="2">HET-domain-containing protein</fullName>
    </submittedName>
</protein>
<dbReference type="OrthoDB" id="3643843at2759"/>
<evidence type="ECO:0000259" key="1">
    <source>
        <dbReference type="Pfam" id="PF06985"/>
    </source>
</evidence>
<dbReference type="InterPro" id="IPR052895">
    <property type="entry name" value="HetReg/Transcr_Mod"/>
</dbReference>
<dbReference type="EMBL" id="MU003768">
    <property type="protein sequence ID" value="KAF2725195.1"/>
    <property type="molecule type" value="Genomic_DNA"/>
</dbReference>
<name>A0A9P4QFB3_9PEZI</name>
<feature type="domain" description="Heterokaryon incompatibility" evidence="1">
    <location>
        <begin position="98"/>
        <end position="245"/>
    </location>
</feature>
<sequence>MADWLYSPEDLQQARLAANIYSPIPLNLDNDEIRLLKIQPSFRPRDEVSCTLQIISLRAYEQVYRKIGAVAMQRQATGRSMFPSEQAALASRNGALAYTALSYTWGTSSSDYRVTLNGKAGFRVTKNLHAALRRLRRQNAASYFWIDALCINQHDMDERSWQVKMMGRIYSLAERVLVWLGESEMDQMERKQSEGSLSEPMLRANSFPLDHAAQHGHTMSQQEALANAITRTRPLWWERAWVIQEFLMAQHDPVVQFGSYTLPWQSFMQMFKNAKGLQNDLTKFRNARSGARDKTQSILRFRDLAGSTSATDSRDKVYCFLSLIRPEEAALIEPDYHLPQAEVFARTTFAVFVANGSLAALAYIISRQQRDDSLPSWSVDFAFSGVEINYVGDDETYAGLVQILQAWKCRASSSPKLSLSSDARVLSINGCFLDAIVNTVVLSTNPSNWSNRNERLGHDLAPIFQKLDSKNPYHAIAAKSRVHAIARTASKVTWTRLIAEAQSLAYNYTWNLGDIVALFRLWKELCCPRHQCIDRDVEQRRLLDWAQYAYHAAGQVVLFTTISGFVGIGPGSIRTGDFVGLMDGSNAPVVLQYQQNDYAFRGLALIGGIMDGELSDLFSEFPLDHTKFDLR</sequence>
<dbReference type="AlphaFoldDB" id="A0A9P4QFB3"/>
<organism evidence="2 3">
    <name type="scientific">Polychaeton citri CBS 116435</name>
    <dbReference type="NCBI Taxonomy" id="1314669"/>
    <lineage>
        <taxon>Eukaryota</taxon>
        <taxon>Fungi</taxon>
        <taxon>Dikarya</taxon>
        <taxon>Ascomycota</taxon>
        <taxon>Pezizomycotina</taxon>
        <taxon>Dothideomycetes</taxon>
        <taxon>Dothideomycetidae</taxon>
        <taxon>Capnodiales</taxon>
        <taxon>Capnodiaceae</taxon>
        <taxon>Polychaeton</taxon>
    </lineage>
</organism>
<evidence type="ECO:0000313" key="3">
    <source>
        <dbReference type="Proteomes" id="UP000799441"/>
    </source>
</evidence>
<gene>
    <name evidence="2" type="ORF">K431DRAFT_281155</name>
</gene>
<dbReference type="Pfam" id="PF06985">
    <property type="entry name" value="HET"/>
    <property type="match status" value="1"/>
</dbReference>
<proteinExistence type="predicted"/>
<dbReference type="Proteomes" id="UP000799441">
    <property type="component" value="Unassembled WGS sequence"/>
</dbReference>
<dbReference type="InterPro" id="IPR010730">
    <property type="entry name" value="HET"/>
</dbReference>
<dbReference type="Pfam" id="PF26639">
    <property type="entry name" value="Het-6_barrel"/>
    <property type="match status" value="1"/>
</dbReference>
<comment type="caution">
    <text evidence="2">The sequence shown here is derived from an EMBL/GenBank/DDBJ whole genome shotgun (WGS) entry which is preliminary data.</text>
</comment>
<dbReference type="PANTHER" id="PTHR24148">
    <property type="entry name" value="ANKYRIN REPEAT DOMAIN-CONTAINING PROTEIN 39 HOMOLOG-RELATED"/>
    <property type="match status" value="1"/>
</dbReference>
<keyword evidence="3" id="KW-1185">Reference proteome</keyword>
<evidence type="ECO:0000313" key="2">
    <source>
        <dbReference type="EMBL" id="KAF2725195.1"/>
    </source>
</evidence>